<accession>A0A1H4NTC8</accession>
<gene>
    <name evidence="1" type="ORF">SAMN05192540_2055</name>
</gene>
<dbReference type="EMBL" id="FNTB01000001">
    <property type="protein sequence ID" value="SEB98460.1"/>
    <property type="molecule type" value="Genomic_DNA"/>
</dbReference>
<evidence type="ECO:0000313" key="1">
    <source>
        <dbReference type="EMBL" id="SEB98460.1"/>
    </source>
</evidence>
<dbReference type="AlphaFoldDB" id="A0A1H4NTC8"/>
<sequence length="55" mass="6576">MDYKRRKLQDEPIIKKVGKSILKFCVFLNEIALINYKTSRNDKIKYAQLPPKYTN</sequence>
<name>A0A1H4NTC8_9FLAO</name>
<protein>
    <submittedName>
        <fullName evidence="1">Uncharacterized protein</fullName>
    </submittedName>
</protein>
<reference evidence="1 2" key="1">
    <citation type="submission" date="2016-10" db="EMBL/GenBank/DDBJ databases">
        <authorList>
            <person name="de Groot N.N."/>
        </authorList>
    </citation>
    <scope>NUCLEOTIDE SEQUENCE [LARGE SCALE GENOMIC DNA]</scope>
    <source>
        <strain evidence="1 2">MAR_2009_71</strain>
    </source>
</reference>
<proteinExistence type="predicted"/>
<evidence type="ECO:0000313" key="2">
    <source>
        <dbReference type="Proteomes" id="UP000183038"/>
    </source>
</evidence>
<organism evidence="1 2">
    <name type="scientific">Maribacter dokdonensis</name>
    <dbReference type="NCBI Taxonomy" id="320912"/>
    <lineage>
        <taxon>Bacteria</taxon>
        <taxon>Pseudomonadati</taxon>
        <taxon>Bacteroidota</taxon>
        <taxon>Flavobacteriia</taxon>
        <taxon>Flavobacteriales</taxon>
        <taxon>Flavobacteriaceae</taxon>
        <taxon>Maribacter</taxon>
    </lineage>
</organism>
<dbReference type="Proteomes" id="UP000183038">
    <property type="component" value="Unassembled WGS sequence"/>
</dbReference>